<feature type="transmembrane region" description="Helical" evidence="6">
    <location>
        <begin position="175"/>
        <end position="198"/>
    </location>
</feature>
<dbReference type="Proteomes" id="UP000284178">
    <property type="component" value="Unassembled WGS sequence"/>
</dbReference>
<comment type="subcellular location">
    <subcellularLocation>
        <location evidence="1">Cell membrane</location>
        <topology evidence="1">Multi-pass membrane protein</topology>
    </subcellularLocation>
</comment>
<dbReference type="Pfam" id="PF01943">
    <property type="entry name" value="Polysacc_synt"/>
    <property type="match status" value="1"/>
</dbReference>
<feature type="transmembrane region" description="Helical" evidence="6">
    <location>
        <begin position="12"/>
        <end position="34"/>
    </location>
</feature>
<feature type="transmembrane region" description="Helical" evidence="6">
    <location>
        <begin position="325"/>
        <end position="346"/>
    </location>
</feature>
<evidence type="ECO:0000256" key="6">
    <source>
        <dbReference type="SAM" id="Phobius"/>
    </source>
</evidence>
<dbReference type="AlphaFoldDB" id="A0A412FY46"/>
<feature type="transmembrane region" description="Helical" evidence="6">
    <location>
        <begin position="80"/>
        <end position="103"/>
    </location>
</feature>
<feature type="transmembrane region" description="Helical" evidence="6">
    <location>
        <begin position="299"/>
        <end position="319"/>
    </location>
</feature>
<evidence type="ECO:0000313" key="8">
    <source>
        <dbReference type="Proteomes" id="UP000284178"/>
    </source>
</evidence>
<sequence>MKKDGINSQAFFNIMSQIVLNGTNFVLVMVFTRFLSTENYGIVSIYQAYLLFIAAIVGLNVQGTIGPAFVHIDEKEQDSYLYSILLLALGSLLVILVIVILFIKQISNFTQLSPILIFLMVFHGYGVFCFNFISIKYVYLKKSQNTFVISFLLSIMMIVFSFLGMNVLENLIPDYYGRIIGLALPYIICSIFSTLSIFKRGIPSTKKIEYWKFCIPICLPLMLHGISQIVLSQTDKIMIQKLLSDASIVGIYSFIVTFVHVLNSTYTALNNTWVPIYYDYIKNNDNLTLCSRAKKYNNFFTYLVFGFILLAPEVVKIFADNSYWKGIYLIPLVALATYFVFLYSFAVNYEIYHKKTKLIAIGTTASAVCNILLNLLLIPKYKATGAAVATLLSYLLLFVFHEICARKISDNEYMFTPKFYYTNIFKILVIVCIFYLFIDFAIIRWVLAVLIGFKILYELKLNKSLF</sequence>
<name>A0A412FY46_9FIRM</name>
<gene>
    <name evidence="7" type="ORF">DWY25_11000</name>
</gene>
<keyword evidence="3 6" id="KW-0812">Transmembrane</keyword>
<proteinExistence type="predicted"/>
<feature type="transmembrane region" description="Helical" evidence="6">
    <location>
        <begin position="115"/>
        <end position="133"/>
    </location>
</feature>
<keyword evidence="4 6" id="KW-1133">Transmembrane helix</keyword>
<feature type="transmembrane region" description="Helical" evidence="6">
    <location>
        <begin position="384"/>
        <end position="403"/>
    </location>
</feature>
<dbReference type="InterPro" id="IPR050833">
    <property type="entry name" value="Poly_Biosynth_Transport"/>
</dbReference>
<dbReference type="InterPro" id="IPR002797">
    <property type="entry name" value="Polysacc_synth"/>
</dbReference>
<protein>
    <submittedName>
        <fullName evidence="7">Uncharacterized protein</fullName>
    </submittedName>
</protein>
<dbReference type="PANTHER" id="PTHR30250">
    <property type="entry name" value="PST FAMILY PREDICTED COLANIC ACID TRANSPORTER"/>
    <property type="match status" value="1"/>
</dbReference>
<evidence type="ECO:0000256" key="1">
    <source>
        <dbReference type="ARBA" id="ARBA00004651"/>
    </source>
</evidence>
<dbReference type="RefSeq" id="WP_117895275.1">
    <property type="nucleotide sequence ID" value="NZ_CABJCV010000013.1"/>
</dbReference>
<evidence type="ECO:0000256" key="2">
    <source>
        <dbReference type="ARBA" id="ARBA00022475"/>
    </source>
</evidence>
<reference evidence="7 8" key="1">
    <citation type="submission" date="2018-08" db="EMBL/GenBank/DDBJ databases">
        <title>A genome reference for cultivated species of the human gut microbiota.</title>
        <authorList>
            <person name="Zou Y."/>
            <person name="Xue W."/>
            <person name="Luo G."/>
        </authorList>
    </citation>
    <scope>NUCLEOTIDE SEQUENCE [LARGE SCALE GENOMIC DNA]</scope>
    <source>
        <strain evidence="7 8">AF24-29</strain>
    </source>
</reference>
<feature type="transmembrane region" description="Helical" evidence="6">
    <location>
        <begin position="251"/>
        <end position="278"/>
    </location>
</feature>
<feature type="transmembrane region" description="Helical" evidence="6">
    <location>
        <begin position="145"/>
        <end position="163"/>
    </location>
</feature>
<keyword evidence="2" id="KW-1003">Cell membrane</keyword>
<evidence type="ECO:0000256" key="3">
    <source>
        <dbReference type="ARBA" id="ARBA00022692"/>
    </source>
</evidence>
<dbReference type="PANTHER" id="PTHR30250:SF11">
    <property type="entry name" value="O-ANTIGEN TRANSPORTER-RELATED"/>
    <property type="match status" value="1"/>
</dbReference>
<keyword evidence="5 6" id="KW-0472">Membrane</keyword>
<dbReference type="EMBL" id="QRUP01000013">
    <property type="protein sequence ID" value="RGR73080.1"/>
    <property type="molecule type" value="Genomic_DNA"/>
</dbReference>
<dbReference type="GO" id="GO:0005886">
    <property type="term" value="C:plasma membrane"/>
    <property type="evidence" value="ECO:0007669"/>
    <property type="project" value="UniProtKB-SubCell"/>
</dbReference>
<keyword evidence="8" id="KW-1185">Reference proteome</keyword>
<evidence type="ECO:0000256" key="5">
    <source>
        <dbReference type="ARBA" id="ARBA00023136"/>
    </source>
</evidence>
<evidence type="ECO:0000256" key="4">
    <source>
        <dbReference type="ARBA" id="ARBA00022989"/>
    </source>
</evidence>
<evidence type="ECO:0000313" key="7">
    <source>
        <dbReference type="EMBL" id="RGR73080.1"/>
    </source>
</evidence>
<accession>A0A412FY46</accession>
<organism evidence="7 8">
    <name type="scientific">Holdemania filiformis</name>
    <dbReference type="NCBI Taxonomy" id="61171"/>
    <lineage>
        <taxon>Bacteria</taxon>
        <taxon>Bacillati</taxon>
        <taxon>Bacillota</taxon>
        <taxon>Erysipelotrichia</taxon>
        <taxon>Erysipelotrichales</taxon>
        <taxon>Erysipelotrichaceae</taxon>
        <taxon>Holdemania</taxon>
    </lineage>
</organism>
<feature type="transmembrane region" description="Helical" evidence="6">
    <location>
        <begin position="424"/>
        <end position="457"/>
    </location>
</feature>
<feature type="transmembrane region" description="Helical" evidence="6">
    <location>
        <begin position="210"/>
        <end position="231"/>
    </location>
</feature>
<feature type="transmembrane region" description="Helical" evidence="6">
    <location>
        <begin position="358"/>
        <end position="378"/>
    </location>
</feature>
<dbReference type="GeneID" id="83015924"/>
<comment type="caution">
    <text evidence="7">The sequence shown here is derived from an EMBL/GenBank/DDBJ whole genome shotgun (WGS) entry which is preliminary data.</text>
</comment>